<dbReference type="InterPro" id="IPR013785">
    <property type="entry name" value="Aldolase_TIM"/>
</dbReference>
<dbReference type="InterPro" id="IPR044152">
    <property type="entry name" value="YqjM-like"/>
</dbReference>
<dbReference type="GO" id="GO:0050661">
    <property type="term" value="F:NADP binding"/>
    <property type="evidence" value="ECO:0007669"/>
    <property type="project" value="InterPro"/>
</dbReference>
<dbReference type="Pfam" id="PF00724">
    <property type="entry name" value="Oxidored_FMN"/>
    <property type="match status" value="1"/>
</dbReference>
<evidence type="ECO:0000256" key="3">
    <source>
        <dbReference type="ARBA" id="ARBA00022643"/>
    </source>
</evidence>
<dbReference type="GO" id="GO:0010181">
    <property type="term" value="F:FMN binding"/>
    <property type="evidence" value="ECO:0007669"/>
    <property type="project" value="InterPro"/>
</dbReference>
<dbReference type="SUPFAM" id="SSF51395">
    <property type="entry name" value="FMN-linked oxidoreductases"/>
    <property type="match status" value="1"/>
</dbReference>
<evidence type="ECO:0000256" key="2">
    <source>
        <dbReference type="ARBA" id="ARBA00022630"/>
    </source>
</evidence>
<dbReference type="PANTHER" id="PTHR43303:SF4">
    <property type="entry name" value="NADPH DEHYDROGENASE C23G7.10C-RELATED"/>
    <property type="match status" value="1"/>
</dbReference>
<dbReference type="PATRIC" id="fig|1227456.3.peg.1413"/>
<keyword evidence="5" id="KW-0560">Oxidoreductase</keyword>
<keyword evidence="3" id="KW-0288">FMN</keyword>
<gene>
    <name evidence="7" type="ORF">C450_07087</name>
</gene>
<dbReference type="CDD" id="cd02932">
    <property type="entry name" value="OYE_YqiM_FMN"/>
    <property type="match status" value="1"/>
</dbReference>
<feature type="domain" description="NADH:flavin oxidoreductase/NADH oxidase N-terminal" evidence="6">
    <location>
        <begin position="4"/>
        <end position="349"/>
    </location>
</feature>
<keyword evidence="2" id="KW-0285">Flavoprotein</keyword>
<dbReference type="GO" id="GO:0003959">
    <property type="term" value="F:NADPH dehydrogenase activity"/>
    <property type="evidence" value="ECO:0007669"/>
    <property type="project" value="InterPro"/>
</dbReference>
<comment type="caution">
    <text evidence="7">The sequence shown here is derived from an EMBL/GenBank/DDBJ whole genome shotgun (WGS) entry which is preliminary data.</text>
</comment>
<dbReference type="Proteomes" id="UP000011625">
    <property type="component" value="Unassembled WGS sequence"/>
</dbReference>
<protein>
    <submittedName>
        <fullName evidence="7">NADH-dependent flavin oxidoreductase</fullName>
    </submittedName>
</protein>
<dbReference type="AlphaFoldDB" id="M0N7W2"/>
<evidence type="ECO:0000259" key="6">
    <source>
        <dbReference type="Pfam" id="PF00724"/>
    </source>
</evidence>
<comment type="cofactor">
    <cofactor evidence="1">
        <name>FMN</name>
        <dbReference type="ChEBI" id="CHEBI:58210"/>
    </cofactor>
</comment>
<dbReference type="RefSeq" id="WP_005041882.1">
    <property type="nucleotide sequence ID" value="NZ_AOME01000050.1"/>
</dbReference>
<proteinExistence type="predicted"/>
<evidence type="ECO:0000256" key="5">
    <source>
        <dbReference type="ARBA" id="ARBA00023002"/>
    </source>
</evidence>
<accession>M0N7W2</accession>
<dbReference type="STRING" id="1227456.C450_07087"/>
<evidence type="ECO:0000256" key="1">
    <source>
        <dbReference type="ARBA" id="ARBA00001917"/>
    </source>
</evidence>
<evidence type="ECO:0000256" key="4">
    <source>
        <dbReference type="ARBA" id="ARBA00022857"/>
    </source>
</evidence>
<keyword evidence="4" id="KW-0521">NADP</keyword>
<keyword evidence="8" id="KW-1185">Reference proteome</keyword>
<sequence length="365" mass="39602">MSEDLFTPLELRETRVPNRVMVSPMCQYSCEDRDGLATDWHLVHLGSRAAGGAGIVMTEATAVESRGRISPQDLGIWSDEHGAALAPVAEFIKGQGSVPAIQLAHAGRKASKSRPWDGSAPLHPDNGGWETVAPSAEPWPYDDGATATAEMTQADIEDVIDSFGAAAERAREAGFEIAEVHAAHGYLLHEFLSPVTNHREDDYGGSFEDRTRIVREATAAVREVWPDGKPVFVRISATDWLPDRDSWTVEQSVQLADDLSTVGADLIDVSAGGLHPEQELPSAGPNYQVPYAQRIREENDGEVAVGAVGGITSPEQADAIVRNDRADLAILGREHLRDPYFTLHAAETLDRPGDAEPPLQYRRGF</sequence>
<evidence type="ECO:0000313" key="7">
    <source>
        <dbReference type="EMBL" id="EMA53653.1"/>
    </source>
</evidence>
<reference evidence="7 8" key="1">
    <citation type="journal article" date="2014" name="PLoS Genet.">
        <title>Phylogenetically driven sequencing of extremely halophilic archaea reveals strategies for static and dynamic osmo-response.</title>
        <authorList>
            <person name="Becker E.A."/>
            <person name="Seitzer P.M."/>
            <person name="Tritt A."/>
            <person name="Larsen D."/>
            <person name="Krusor M."/>
            <person name="Yao A.I."/>
            <person name="Wu D."/>
            <person name="Madern D."/>
            <person name="Eisen J.A."/>
            <person name="Darling A.E."/>
            <person name="Facciotti M.T."/>
        </authorList>
    </citation>
    <scope>NUCLEOTIDE SEQUENCE [LARGE SCALE GENOMIC DNA]</scope>
    <source>
        <strain evidence="7 8">DSM 8989</strain>
    </source>
</reference>
<dbReference type="OrthoDB" id="122964at2157"/>
<dbReference type="Gene3D" id="3.20.20.70">
    <property type="entry name" value="Aldolase class I"/>
    <property type="match status" value="1"/>
</dbReference>
<dbReference type="PANTHER" id="PTHR43303">
    <property type="entry name" value="NADPH DEHYDROGENASE C23G7.10C-RELATED"/>
    <property type="match status" value="1"/>
</dbReference>
<name>M0N7W2_9EURY</name>
<dbReference type="InterPro" id="IPR001155">
    <property type="entry name" value="OxRdtase_FMN_N"/>
</dbReference>
<evidence type="ECO:0000313" key="8">
    <source>
        <dbReference type="Proteomes" id="UP000011625"/>
    </source>
</evidence>
<dbReference type="EMBL" id="AOME01000050">
    <property type="protein sequence ID" value="EMA53653.1"/>
    <property type="molecule type" value="Genomic_DNA"/>
</dbReference>
<organism evidence="7 8">
    <name type="scientific">Halococcus salifodinae DSM 8989</name>
    <dbReference type="NCBI Taxonomy" id="1227456"/>
    <lineage>
        <taxon>Archaea</taxon>
        <taxon>Methanobacteriati</taxon>
        <taxon>Methanobacteriota</taxon>
        <taxon>Stenosarchaea group</taxon>
        <taxon>Halobacteria</taxon>
        <taxon>Halobacteriales</taxon>
        <taxon>Halococcaceae</taxon>
        <taxon>Halococcus</taxon>
    </lineage>
</organism>